<gene>
    <name evidence="1" type="ORF">GCM10011357_02830</name>
</gene>
<dbReference type="InterPro" id="IPR036641">
    <property type="entry name" value="HPT_dom_sf"/>
</dbReference>
<dbReference type="Proteomes" id="UP000614272">
    <property type="component" value="Unassembled WGS sequence"/>
</dbReference>
<keyword evidence="2" id="KW-1185">Reference proteome</keyword>
<sequence length="68" mass="7965">MNRNNTMWLAEAGSVGLSRVQKIANQIQQGDHPAWWENVYDWVEELQQALKLDMQSLHNWLADQNIDD</sequence>
<protein>
    <submittedName>
        <fullName evidence="1">Uncharacterized protein</fullName>
    </submittedName>
</protein>
<comment type="caution">
    <text evidence="1">The sequence shown here is derived from an EMBL/GenBank/DDBJ whole genome shotgun (WGS) entry which is preliminary data.</text>
</comment>
<name>A0ABQ1QZ69_9ALTE</name>
<dbReference type="Gene3D" id="1.20.120.160">
    <property type="entry name" value="HPT domain"/>
    <property type="match status" value="1"/>
</dbReference>
<dbReference type="RefSeq" id="WP_099033592.1">
    <property type="nucleotide sequence ID" value="NZ_BMGJ01000001.1"/>
</dbReference>
<evidence type="ECO:0000313" key="2">
    <source>
        <dbReference type="Proteomes" id="UP000614272"/>
    </source>
</evidence>
<reference evidence="2" key="1">
    <citation type="journal article" date="2019" name="Int. J. Syst. Evol. Microbiol.">
        <title>The Global Catalogue of Microorganisms (GCM) 10K type strain sequencing project: providing services to taxonomists for standard genome sequencing and annotation.</title>
        <authorList>
            <consortium name="The Broad Institute Genomics Platform"/>
            <consortium name="The Broad Institute Genome Sequencing Center for Infectious Disease"/>
            <person name="Wu L."/>
            <person name="Ma J."/>
        </authorList>
    </citation>
    <scope>NUCLEOTIDE SEQUENCE [LARGE SCALE GENOMIC DNA]</scope>
    <source>
        <strain evidence="2">CGMCC 1.12923</strain>
    </source>
</reference>
<organism evidence="1 2">
    <name type="scientific">Lacimicrobium alkaliphilum</name>
    <dbReference type="NCBI Taxonomy" id="1526571"/>
    <lineage>
        <taxon>Bacteria</taxon>
        <taxon>Pseudomonadati</taxon>
        <taxon>Pseudomonadota</taxon>
        <taxon>Gammaproteobacteria</taxon>
        <taxon>Alteromonadales</taxon>
        <taxon>Alteromonadaceae</taxon>
        <taxon>Lacimicrobium</taxon>
    </lineage>
</organism>
<evidence type="ECO:0000313" key="1">
    <source>
        <dbReference type="EMBL" id="GGD50320.1"/>
    </source>
</evidence>
<dbReference type="EMBL" id="BMGJ01000001">
    <property type="protein sequence ID" value="GGD50320.1"/>
    <property type="molecule type" value="Genomic_DNA"/>
</dbReference>
<proteinExistence type="predicted"/>
<accession>A0ABQ1QZ69</accession>
<dbReference type="SUPFAM" id="SSF47226">
    <property type="entry name" value="Histidine-containing phosphotransfer domain, HPT domain"/>
    <property type="match status" value="1"/>
</dbReference>